<evidence type="ECO:0000256" key="2">
    <source>
        <dbReference type="ARBA" id="ARBA00022617"/>
    </source>
</evidence>
<protein>
    <submittedName>
        <fullName evidence="6">Uncharacterized protein</fullName>
    </submittedName>
</protein>
<evidence type="ECO:0000256" key="5">
    <source>
        <dbReference type="ARBA" id="ARBA00023004"/>
    </source>
</evidence>
<keyword evidence="3" id="KW-0479">Metal-binding</keyword>
<keyword evidence="2" id="KW-0349">Heme</keyword>
<keyword evidence="1" id="KW-0813">Transport</keyword>
<keyword evidence="4" id="KW-0249">Electron transport</keyword>
<dbReference type="InterPro" id="IPR038266">
    <property type="entry name" value="NapC/NirT_cytc_sf"/>
</dbReference>
<dbReference type="PROSITE" id="PS51257">
    <property type="entry name" value="PROKAR_LIPOPROTEIN"/>
    <property type="match status" value="1"/>
</dbReference>
<dbReference type="SUPFAM" id="SSF48695">
    <property type="entry name" value="Multiheme cytochromes"/>
    <property type="match status" value="1"/>
</dbReference>
<dbReference type="InterPro" id="IPR036280">
    <property type="entry name" value="Multihaem_cyt_sf"/>
</dbReference>
<dbReference type="GO" id="GO:0046872">
    <property type="term" value="F:metal ion binding"/>
    <property type="evidence" value="ECO:0007669"/>
    <property type="project" value="UniProtKB-KW"/>
</dbReference>
<evidence type="ECO:0000313" key="6">
    <source>
        <dbReference type="EMBL" id="VAX22749.1"/>
    </source>
</evidence>
<keyword evidence="5" id="KW-0408">Iron</keyword>
<dbReference type="EMBL" id="UOGC01000141">
    <property type="protein sequence ID" value="VAX22749.1"/>
    <property type="molecule type" value="Genomic_DNA"/>
</dbReference>
<proteinExistence type="predicted"/>
<organism evidence="6">
    <name type="scientific">hydrothermal vent metagenome</name>
    <dbReference type="NCBI Taxonomy" id="652676"/>
    <lineage>
        <taxon>unclassified sequences</taxon>
        <taxon>metagenomes</taxon>
        <taxon>ecological metagenomes</taxon>
    </lineage>
</organism>
<gene>
    <name evidence="6" type="ORF">MNBD_NITROSPINAE01-318</name>
</gene>
<dbReference type="Gene3D" id="1.10.3820.10">
    <property type="entry name" value="Di-heme elbow motif domain"/>
    <property type="match status" value="1"/>
</dbReference>
<evidence type="ECO:0000256" key="3">
    <source>
        <dbReference type="ARBA" id="ARBA00022723"/>
    </source>
</evidence>
<evidence type="ECO:0000256" key="1">
    <source>
        <dbReference type="ARBA" id="ARBA00022448"/>
    </source>
</evidence>
<dbReference type="AlphaFoldDB" id="A0A3B1BXT5"/>
<name>A0A3B1BXT5_9ZZZZ</name>
<accession>A0A3B1BXT5</accession>
<evidence type="ECO:0000256" key="4">
    <source>
        <dbReference type="ARBA" id="ARBA00022982"/>
    </source>
</evidence>
<sequence>MKPVFTFLVFALLLACVGWFLPGVLKQKPDFCVSCHITDTKKLHGAKMQAMRATPPQNLASFHHNLKNKSMNCPDCHRGVDFKSSLAVFYFEVKNTFSYFLGSFHEPDKTEVPVNNRVCTGCHAGLVAKAKEPTYHAYPSHEGIKRVLCTGCHKAHSPKTEAEKFLNVSVLLSRCDKCHKNSITSPMIIKSLGLDQNRP</sequence>
<reference evidence="6" key="1">
    <citation type="submission" date="2018-06" db="EMBL/GenBank/DDBJ databases">
        <authorList>
            <person name="Zhirakovskaya E."/>
        </authorList>
    </citation>
    <scope>NUCLEOTIDE SEQUENCE</scope>
</reference>